<dbReference type="AlphaFoldDB" id="A0A409XTQ2"/>
<keyword evidence="3" id="KW-1185">Reference proteome</keyword>
<dbReference type="OrthoDB" id="57709at2759"/>
<dbReference type="EMBL" id="NHYD01000425">
    <property type="protein sequence ID" value="PPQ94212.1"/>
    <property type="molecule type" value="Genomic_DNA"/>
</dbReference>
<gene>
    <name evidence="2" type="ORF">CVT25_006872</name>
</gene>
<organism evidence="2 3">
    <name type="scientific">Psilocybe cyanescens</name>
    <dbReference type="NCBI Taxonomy" id="93625"/>
    <lineage>
        <taxon>Eukaryota</taxon>
        <taxon>Fungi</taxon>
        <taxon>Dikarya</taxon>
        <taxon>Basidiomycota</taxon>
        <taxon>Agaricomycotina</taxon>
        <taxon>Agaricomycetes</taxon>
        <taxon>Agaricomycetidae</taxon>
        <taxon>Agaricales</taxon>
        <taxon>Agaricineae</taxon>
        <taxon>Strophariaceae</taxon>
        <taxon>Psilocybe</taxon>
    </lineage>
</organism>
<dbReference type="InParanoid" id="A0A409XTQ2"/>
<evidence type="ECO:0000313" key="3">
    <source>
        <dbReference type="Proteomes" id="UP000283269"/>
    </source>
</evidence>
<feature type="region of interest" description="Disordered" evidence="1">
    <location>
        <begin position="149"/>
        <end position="187"/>
    </location>
</feature>
<sequence length="219" mass="23681">MCRGCGGYDFDDIFGGGRGRGGRGSHGGLFGVDGDVDRGSFAQVSDRAMSTLSSAKSHFLEHLKTVNTSRGTVSHEIIRFHLVPDMRKQFGQYVKEFGCTATSRQLTREEQDRINKKRKSFIYFTSVTVTHHAQQAYFAKNPSIPRPASLSMAPVSATPTAPVPSPSSSQTSASESSKAGPLLDAFNKKAKQKLNQAAVIHAASNSTSKKINTSLKKKI</sequence>
<accession>A0A409XTQ2</accession>
<proteinExistence type="predicted"/>
<reference evidence="2 3" key="1">
    <citation type="journal article" date="2018" name="Evol. Lett.">
        <title>Horizontal gene cluster transfer increased hallucinogenic mushroom diversity.</title>
        <authorList>
            <person name="Reynolds H.T."/>
            <person name="Vijayakumar V."/>
            <person name="Gluck-Thaler E."/>
            <person name="Korotkin H.B."/>
            <person name="Matheny P.B."/>
            <person name="Slot J.C."/>
        </authorList>
    </citation>
    <scope>NUCLEOTIDE SEQUENCE [LARGE SCALE GENOMIC DNA]</scope>
    <source>
        <strain evidence="2 3">2631</strain>
    </source>
</reference>
<comment type="caution">
    <text evidence="2">The sequence shown here is derived from an EMBL/GenBank/DDBJ whole genome shotgun (WGS) entry which is preliminary data.</text>
</comment>
<feature type="compositionally biased region" description="Low complexity" evidence="1">
    <location>
        <begin position="151"/>
        <end position="179"/>
    </location>
</feature>
<evidence type="ECO:0000313" key="2">
    <source>
        <dbReference type="EMBL" id="PPQ94212.1"/>
    </source>
</evidence>
<evidence type="ECO:0000256" key="1">
    <source>
        <dbReference type="SAM" id="MobiDB-lite"/>
    </source>
</evidence>
<dbReference type="Proteomes" id="UP000283269">
    <property type="component" value="Unassembled WGS sequence"/>
</dbReference>
<name>A0A409XTQ2_PSICY</name>
<protein>
    <submittedName>
        <fullName evidence="2">Uncharacterized protein</fullName>
    </submittedName>
</protein>